<dbReference type="Proteomes" id="UP001197247">
    <property type="component" value="Unassembled WGS sequence"/>
</dbReference>
<gene>
    <name evidence="2" type="ORF">KIH74_27525</name>
</gene>
<evidence type="ECO:0000313" key="2">
    <source>
        <dbReference type="EMBL" id="MBT0772726.1"/>
    </source>
</evidence>
<comment type="caution">
    <text evidence="2">The sequence shown here is derived from an EMBL/GenBank/DDBJ whole genome shotgun (WGS) entry which is preliminary data.</text>
</comment>
<organism evidence="2 3">
    <name type="scientific">Kineosporia corallincola</name>
    <dbReference type="NCBI Taxonomy" id="2835133"/>
    <lineage>
        <taxon>Bacteria</taxon>
        <taxon>Bacillati</taxon>
        <taxon>Actinomycetota</taxon>
        <taxon>Actinomycetes</taxon>
        <taxon>Kineosporiales</taxon>
        <taxon>Kineosporiaceae</taxon>
        <taxon>Kineosporia</taxon>
    </lineage>
</organism>
<dbReference type="EMBL" id="JAHBAY010000013">
    <property type="protein sequence ID" value="MBT0772726.1"/>
    <property type="molecule type" value="Genomic_DNA"/>
</dbReference>
<evidence type="ECO:0000256" key="1">
    <source>
        <dbReference type="SAM" id="MobiDB-lite"/>
    </source>
</evidence>
<proteinExistence type="predicted"/>
<feature type="compositionally biased region" description="Basic and acidic residues" evidence="1">
    <location>
        <begin position="390"/>
        <end position="407"/>
    </location>
</feature>
<name>A0ABS5TNQ0_9ACTN</name>
<feature type="region of interest" description="Disordered" evidence="1">
    <location>
        <begin position="370"/>
        <end position="407"/>
    </location>
</feature>
<accession>A0ABS5TNQ0</accession>
<dbReference type="RefSeq" id="WP_214159262.1">
    <property type="nucleotide sequence ID" value="NZ_JAHBAY010000013.1"/>
</dbReference>
<protein>
    <submittedName>
        <fullName evidence="2">Uncharacterized protein</fullName>
    </submittedName>
</protein>
<evidence type="ECO:0000313" key="3">
    <source>
        <dbReference type="Proteomes" id="UP001197247"/>
    </source>
</evidence>
<reference evidence="2 3" key="1">
    <citation type="submission" date="2021-05" db="EMBL/GenBank/DDBJ databases">
        <title>Kineosporia and Streptomyces sp. nov. two new marine actinobacteria isolated from Coral.</title>
        <authorList>
            <person name="Buangrab K."/>
            <person name="Sutthacheep M."/>
            <person name="Yeemin T."/>
            <person name="Harunari E."/>
            <person name="Igarashi Y."/>
            <person name="Kanchanasin P."/>
            <person name="Tanasupawat S."/>
            <person name="Phongsopitanun W."/>
        </authorList>
    </citation>
    <scope>NUCLEOTIDE SEQUENCE [LARGE SCALE GENOMIC DNA]</scope>
    <source>
        <strain evidence="2 3">J2-2</strain>
    </source>
</reference>
<sequence length="407" mass="44590">MSPMPHLARKARHDPMAEMDRAAHEFADHLGADRIQAEIVRRLEQPGVTGGSGEDGFGSVHVVESTGGLPDEAEVQLAVLHPRHLHDPADVHGSLADPVATSPAAEFTLRLASSAGRRPRLHRNAVIALAPDAHHYPMLESSVREFLAWSHVGTMAHALGLPEEAAAEAATWRDAAEQDIAHLLPDTYFWLLVPVQDTENGPQRLRVLTAEGVGTNLAERAALTLRAEGELVTASDDHAIRRDLDGPLTSAWRAGHVSLGELWELYTSLPHLPRLRDRSVLEAALVSAIADELDWQYQGFALADGYDQRRSSYLGLRLPGDDSPPEAMRESTLVVRPDRAVEQRHSDLARENLARLKTIDHLDHEDPILPLPRLAPDEEITPEAILRASSGRDDQGRPTGHREHTAG</sequence>
<keyword evidence="3" id="KW-1185">Reference proteome</keyword>